<accession>A0A8T3VA13</accession>
<evidence type="ECO:0000313" key="1">
    <source>
        <dbReference type="EMBL" id="MBE6504577.1"/>
    </source>
</evidence>
<gene>
    <name evidence="1" type="ORF">E7Z73_02365</name>
</gene>
<dbReference type="EMBL" id="SUTE01000019">
    <property type="protein sequence ID" value="MBE6504577.1"/>
    <property type="molecule type" value="Genomic_DNA"/>
</dbReference>
<name>A0A8T3VA13_9EURY</name>
<proteinExistence type="predicted"/>
<dbReference type="Proteomes" id="UP000762703">
    <property type="component" value="Unassembled WGS sequence"/>
</dbReference>
<organism evidence="1 2">
    <name type="scientific">Methanobrevibacter millerae</name>
    <dbReference type="NCBI Taxonomy" id="230361"/>
    <lineage>
        <taxon>Archaea</taxon>
        <taxon>Methanobacteriati</taxon>
        <taxon>Methanobacteriota</taxon>
        <taxon>Methanomada group</taxon>
        <taxon>Methanobacteria</taxon>
        <taxon>Methanobacteriales</taxon>
        <taxon>Methanobacteriaceae</taxon>
        <taxon>Methanobrevibacter</taxon>
    </lineage>
</organism>
<sequence>MNNSNTVNATTDTASAIANGNWWGNTVDDLITAPNTWGNVTVDNWLFLNVTANPTEIYVGKNSVITVDLKHITDAQGSISEADEYELHDCDLEVVDVVGGSVNETSVSFTNGSADINYLAEEMGNGSLTINLLGLDFTFNFVINISSLYVHADDIYVGQNATVYANLPSDATGNVTITLNDENYTLYWIQEKVILQLVIWLLEIIQFMDIMAVMI</sequence>
<reference evidence="1" key="1">
    <citation type="submission" date="2019-04" db="EMBL/GenBank/DDBJ databases">
        <title>Evolution of Biomass-Degrading Anaerobic Consortia Revealed by Metagenomics.</title>
        <authorList>
            <person name="Peng X."/>
        </authorList>
    </citation>
    <scope>NUCLEOTIDE SEQUENCE</scope>
    <source>
        <strain evidence="1">SIG12</strain>
    </source>
</reference>
<comment type="caution">
    <text evidence="1">The sequence shown here is derived from an EMBL/GenBank/DDBJ whole genome shotgun (WGS) entry which is preliminary data.</text>
</comment>
<dbReference type="AlphaFoldDB" id="A0A8T3VA13"/>
<evidence type="ECO:0000313" key="2">
    <source>
        <dbReference type="Proteomes" id="UP000762703"/>
    </source>
</evidence>
<evidence type="ECO:0008006" key="3">
    <source>
        <dbReference type="Google" id="ProtNLM"/>
    </source>
</evidence>
<dbReference type="RefSeq" id="WP_303736225.1">
    <property type="nucleotide sequence ID" value="NZ_SUTE01000019.1"/>
</dbReference>
<protein>
    <recommendedName>
        <fullName evidence="3">Adhesin-like protein</fullName>
    </recommendedName>
</protein>